<feature type="transmembrane region" description="Helical" evidence="1">
    <location>
        <begin position="43"/>
        <end position="65"/>
    </location>
</feature>
<dbReference type="EMBL" id="JANSLM010000002">
    <property type="protein sequence ID" value="MDT8837213.1"/>
    <property type="molecule type" value="Genomic_DNA"/>
</dbReference>
<dbReference type="RefSeq" id="WP_106352950.1">
    <property type="nucleotide sequence ID" value="NZ_CAKZHR010000066.1"/>
</dbReference>
<gene>
    <name evidence="2" type="ORF">ParKJ_07305</name>
</gene>
<proteinExistence type="predicted"/>
<reference evidence="2" key="1">
    <citation type="submission" date="2022-08" db="EMBL/GenBank/DDBJ databases">
        <authorList>
            <person name="Kim S.-J."/>
        </authorList>
    </citation>
    <scope>NUCLEOTIDE SEQUENCE</scope>
    <source>
        <strain evidence="2">KJ</strain>
    </source>
</reference>
<name>A0AAP5Q4Z6_9BURK</name>
<dbReference type="Proteomes" id="UP001246473">
    <property type="component" value="Unassembled WGS sequence"/>
</dbReference>
<keyword evidence="1" id="KW-0812">Transmembrane</keyword>
<evidence type="ECO:0000313" key="3">
    <source>
        <dbReference type="Proteomes" id="UP001246473"/>
    </source>
</evidence>
<sequence>MDWLHVVCYFFGGAFLSNAVPHFVSGVMGEPFQSPFAKPPGKGLSSSTLNVLWGFFNIVVGYLLVCRVGDFELKVTSDALPFGMGILAMGLLGARLFGKLHGGNNPERT</sequence>
<accession>A0AAP5Q4Z6</accession>
<evidence type="ECO:0000313" key="2">
    <source>
        <dbReference type="EMBL" id="MDT8837213.1"/>
    </source>
</evidence>
<feature type="transmembrane region" description="Helical" evidence="1">
    <location>
        <begin position="77"/>
        <end position="97"/>
    </location>
</feature>
<keyword evidence="1" id="KW-1133">Transmembrane helix</keyword>
<dbReference type="AlphaFoldDB" id="A0AAP5Q4Z6"/>
<evidence type="ECO:0000256" key="1">
    <source>
        <dbReference type="SAM" id="Phobius"/>
    </source>
</evidence>
<comment type="caution">
    <text evidence="2">The sequence shown here is derived from an EMBL/GenBank/DDBJ whole genome shotgun (WGS) entry which is preliminary data.</text>
</comment>
<keyword evidence="1" id="KW-0472">Membrane</keyword>
<protein>
    <submittedName>
        <fullName evidence="2">Uncharacterized protein</fullName>
    </submittedName>
</protein>
<organism evidence="2 3">
    <name type="scientific">Paraburkholderia fungorum</name>
    <dbReference type="NCBI Taxonomy" id="134537"/>
    <lineage>
        <taxon>Bacteria</taxon>
        <taxon>Pseudomonadati</taxon>
        <taxon>Pseudomonadota</taxon>
        <taxon>Betaproteobacteria</taxon>
        <taxon>Burkholderiales</taxon>
        <taxon>Burkholderiaceae</taxon>
        <taxon>Paraburkholderia</taxon>
    </lineage>
</organism>